<dbReference type="Pfam" id="PF00441">
    <property type="entry name" value="Acyl-CoA_dh_1"/>
    <property type="match status" value="1"/>
</dbReference>
<evidence type="ECO:0000256" key="1">
    <source>
        <dbReference type="ARBA" id="ARBA00001974"/>
    </source>
</evidence>
<comment type="cofactor">
    <cofactor evidence="1 5">
        <name>FAD</name>
        <dbReference type="ChEBI" id="CHEBI:57692"/>
    </cofactor>
</comment>
<evidence type="ECO:0000256" key="2">
    <source>
        <dbReference type="ARBA" id="ARBA00009347"/>
    </source>
</evidence>
<dbReference type="InterPro" id="IPR009075">
    <property type="entry name" value="AcylCo_DH/oxidase_C"/>
</dbReference>
<keyword evidence="5" id="KW-0560">Oxidoreductase</keyword>
<gene>
    <name evidence="8" type="ORF">ABT188_31850</name>
</gene>
<evidence type="ECO:0000256" key="4">
    <source>
        <dbReference type="ARBA" id="ARBA00022827"/>
    </source>
</evidence>
<dbReference type="InterPro" id="IPR036250">
    <property type="entry name" value="AcylCo_DH-like_C"/>
</dbReference>
<dbReference type="SUPFAM" id="SSF56645">
    <property type="entry name" value="Acyl-CoA dehydrogenase NM domain-like"/>
    <property type="match status" value="1"/>
</dbReference>
<dbReference type="InterPro" id="IPR046373">
    <property type="entry name" value="Acyl-CoA_Oxase/DH_mid-dom_sf"/>
</dbReference>
<feature type="domain" description="Acyl-CoA dehydrogenase/oxidase C-terminal" evidence="6">
    <location>
        <begin position="220"/>
        <end position="367"/>
    </location>
</feature>
<dbReference type="RefSeq" id="WP_352150307.1">
    <property type="nucleotide sequence ID" value="NZ_JBEOZY010000056.1"/>
</dbReference>
<evidence type="ECO:0000313" key="9">
    <source>
        <dbReference type="Proteomes" id="UP001496720"/>
    </source>
</evidence>
<evidence type="ECO:0000256" key="3">
    <source>
        <dbReference type="ARBA" id="ARBA00022630"/>
    </source>
</evidence>
<dbReference type="PANTHER" id="PTHR43884">
    <property type="entry name" value="ACYL-COA DEHYDROGENASE"/>
    <property type="match status" value="1"/>
</dbReference>
<dbReference type="PANTHER" id="PTHR43884:SF19">
    <property type="entry name" value="ACYL-COA DEHYDROGENASE FADE4-RELATED"/>
    <property type="match status" value="1"/>
</dbReference>
<evidence type="ECO:0000259" key="6">
    <source>
        <dbReference type="Pfam" id="PF00441"/>
    </source>
</evidence>
<dbReference type="InterPro" id="IPR037069">
    <property type="entry name" value="AcylCoA_DH/ox_N_sf"/>
</dbReference>
<keyword evidence="3 5" id="KW-0285">Flavoprotein</keyword>
<keyword evidence="4 5" id="KW-0274">FAD</keyword>
<organism evidence="8 9">
    <name type="scientific">Streptomyces violaceorubidus</name>
    <dbReference type="NCBI Taxonomy" id="284042"/>
    <lineage>
        <taxon>Bacteria</taxon>
        <taxon>Bacillati</taxon>
        <taxon>Actinomycetota</taxon>
        <taxon>Actinomycetes</taxon>
        <taxon>Kitasatosporales</taxon>
        <taxon>Streptomycetaceae</taxon>
        <taxon>Streptomyces</taxon>
    </lineage>
</organism>
<keyword evidence="9" id="KW-1185">Reference proteome</keyword>
<dbReference type="InterPro" id="IPR006091">
    <property type="entry name" value="Acyl-CoA_Oxase/DH_mid-dom"/>
</dbReference>
<dbReference type="Proteomes" id="UP001496720">
    <property type="component" value="Unassembled WGS sequence"/>
</dbReference>
<dbReference type="Pfam" id="PF02770">
    <property type="entry name" value="Acyl-CoA_dh_M"/>
    <property type="match status" value="1"/>
</dbReference>
<dbReference type="Gene3D" id="1.20.140.10">
    <property type="entry name" value="Butyryl-CoA Dehydrogenase, subunit A, domain 3"/>
    <property type="match status" value="1"/>
</dbReference>
<feature type="domain" description="Acyl-CoA oxidase/dehydrogenase middle" evidence="7">
    <location>
        <begin position="110"/>
        <end position="202"/>
    </location>
</feature>
<dbReference type="SUPFAM" id="SSF47203">
    <property type="entry name" value="Acyl-CoA dehydrogenase C-terminal domain-like"/>
    <property type="match status" value="1"/>
</dbReference>
<reference evidence="8 9" key="1">
    <citation type="submission" date="2024-06" db="EMBL/GenBank/DDBJ databases">
        <title>The Natural Products Discovery Center: Release of the First 8490 Sequenced Strains for Exploring Actinobacteria Biosynthetic Diversity.</title>
        <authorList>
            <person name="Kalkreuter E."/>
            <person name="Kautsar S.A."/>
            <person name="Yang D."/>
            <person name="Bader C.D."/>
            <person name="Teijaro C.N."/>
            <person name="Fluegel L."/>
            <person name="Davis C.M."/>
            <person name="Simpson J.R."/>
            <person name="Lauterbach L."/>
            <person name="Steele A.D."/>
            <person name="Gui C."/>
            <person name="Meng S."/>
            <person name="Li G."/>
            <person name="Viehrig K."/>
            <person name="Ye F."/>
            <person name="Su P."/>
            <person name="Kiefer A.F."/>
            <person name="Nichols A."/>
            <person name="Cepeda A.J."/>
            <person name="Yan W."/>
            <person name="Fan B."/>
            <person name="Jiang Y."/>
            <person name="Adhikari A."/>
            <person name="Zheng C.-J."/>
            <person name="Schuster L."/>
            <person name="Cowan T.M."/>
            <person name="Smanski M.J."/>
            <person name="Chevrette M.G."/>
            <person name="De Carvalho L.P.S."/>
            <person name="Shen B."/>
        </authorList>
    </citation>
    <scope>NUCLEOTIDE SEQUENCE [LARGE SCALE GENOMIC DNA]</scope>
    <source>
        <strain evidence="8 9">NPDC001615</strain>
    </source>
</reference>
<dbReference type="Gene3D" id="2.40.110.10">
    <property type="entry name" value="Butyryl-CoA Dehydrogenase, subunit A, domain 2"/>
    <property type="match status" value="1"/>
</dbReference>
<name>A0ABV1T5N7_9ACTN</name>
<dbReference type="Gene3D" id="1.10.540.10">
    <property type="entry name" value="Acyl-CoA dehydrogenase/oxidase, N-terminal domain"/>
    <property type="match status" value="1"/>
</dbReference>
<dbReference type="CDD" id="cd00567">
    <property type="entry name" value="ACAD"/>
    <property type="match status" value="1"/>
</dbReference>
<comment type="similarity">
    <text evidence="2 5">Belongs to the acyl-CoA dehydrogenase family.</text>
</comment>
<evidence type="ECO:0000313" key="8">
    <source>
        <dbReference type="EMBL" id="MER6169098.1"/>
    </source>
</evidence>
<proteinExistence type="inferred from homology"/>
<dbReference type="InterPro" id="IPR009100">
    <property type="entry name" value="AcylCoA_DH/oxidase_NM_dom_sf"/>
</dbReference>
<evidence type="ECO:0000259" key="7">
    <source>
        <dbReference type="Pfam" id="PF02770"/>
    </source>
</evidence>
<dbReference type="EMBL" id="JBEOZY010000056">
    <property type="protein sequence ID" value="MER6169098.1"/>
    <property type="molecule type" value="Genomic_DNA"/>
</dbReference>
<evidence type="ECO:0000256" key="5">
    <source>
        <dbReference type="RuleBase" id="RU362125"/>
    </source>
</evidence>
<accession>A0ABV1T5N7</accession>
<sequence>MITVAALERALASDPAWRPEALSDLDEREEFPADAVAALDRAGLPQAYVIAADFDFPRLVQLARTVARRDLTVAIAHGKTFLGAASVWVAGTPEQTRALAARVSAGHPVCWALTERGHGSDLLAGEVTAVPDGDGWRLDGDKWLINNGSRARLGCVLARTGQQGGGRGFSLFLLDRDRLPEQAWRPSPKVRTHGIRGADISGFALRGARVSAAELVGAPGAGVDIVMRALQLTRTVCAGLSLGAADHALALARRSVTASRFRDGPLAGLPYARRVLGRAAAIALTAEAVTVLAGRSAHVLPGELSVASAVTKAFVPTSVQRLLALVTELLGPDQLAGPDGFEKLERDHRICAIFDGNTAVNRTALLAQMPRLGRFMRRGMRDATGLDAVAGPHATRSPLAPGRLTLLSATGCGPVQGLAETVRLVREQGEPLLTGLAERTLVQAETLAADLDGFVPVSGGLPSAAFDLARRYERVYAAAACLLLWLHDPAARGGPLARAALWPRACLAHLLGLTDDPSYEALGAAAAAATQDRFSLLGGGV</sequence>
<protein>
    <submittedName>
        <fullName evidence="8">Acyl-CoA dehydrogenase family protein</fullName>
    </submittedName>
</protein>
<comment type="caution">
    <text evidence="8">The sequence shown here is derived from an EMBL/GenBank/DDBJ whole genome shotgun (WGS) entry which is preliminary data.</text>
</comment>